<feature type="binding site" evidence="6">
    <location>
        <position position="77"/>
    </location>
    <ligand>
        <name>S-adenosyl-L-methionine</name>
        <dbReference type="ChEBI" id="CHEBI:59789"/>
    </ligand>
</feature>
<evidence type="ECO:0000313" key="7">
    <source>
        <dbReference type="EMBL" id="SMX41214.1"/>
    </source>
</evidence>
<feature type="binding site" evidence="6">
    <location>
        <position position="137"/>
    </location>
    <ligand>
        <name>S-adenosyl-L-methionine</name>
        <dbReference type="ChEBI" id="CHEBI:59789"/>
    </ligand>
</feature>
<keyword evidence="4 6" id="KW-0808">Transferase</keyword>
<evidence type="ECO:0000256" key="1">
    <source>
        <dbReference type="ARBA" id="ARBA00022490"/>
    </source>
</evidence>
<comment type="function">
    <text evidence="6">Specifically methylates the N7 position of guanine in position 527 of 16S rRNA.</text>
</comment>
<keyword evidence="1 6" id="KW-0963">Cytoplasm</keyword>
<comment type="caution">
    <text evidence="6">Lacks conserved residue(s) required for the propagation of feature annotation.</text>
</comment>
<dbReference type="OrthoDB" id="9808773at2"/>
<keyword evidence="2 6" id="KW-0698">rRNA processing</keyword>
<dbReference type="Pfam" id="PF02527">
    <property type="entry name" value="GidB"/>
    <property type="match status" value="1"/>
</dbReference>
<keyword evidence="5 6" id="KW-0949">S-adenosyl-L-methionine</keyword>
<keyword evidence="8" id="KW-1185">Reference proteome</keyword>
<accession>A0A238KFE1</accession>
<evidence type="ECO:0000256" key="2">
    <source>
        <dbReference type="ARBA" id="ARBA00022552"/>
    </source>
</evidence>
<gene>
    <name evidence="6 7" type="primary">rsmG</name>
    <name evidence="7" type="ORF">OCA8868_02439</name>
</gene>
<dbReference type="EC" id="2.1.1.170" evidence="6"/>
<dbReference type="GO" id="GO:0070043">
    <property type="term" value="F:rRNA (guanine-N7-)-methyltransferase activity"/>
    <property type="evidence" value="ECO:0007669"/>
    <property type="project" value="UniProtKB-UniRule"/>
</dbReference>
<dbReference type="AlphaFoldDB" id="A0A238KFE1"/>
<reference evidence="8" key="1">
    <citation type="submission" date="2017-05" db="EMBL/GenBank/DDBJ databases">
        <authorList>
            <person name="Rodrigo-Torres L."/>
            <person name="Arahal R. D."/>
            <person name="Lucena T."/>
        </authorList>
    </citation>
    <scope>NUCLEOTIDE SEQUENCE [LARGE SCALE GENOMIC DNA]</scope>
    <source>
        <strain evidence="8">CECT 8868</strain>
    </source>
</reference>
<dbReference type="EMBL" id="FXYD01000004">
    <property type="protein sequence ID" value="SMX41214.1"/>
    <property type="molecule type" value="Genomic_DNA"/>
</dbReference>
<comment type="catalytic activity">
    <reaction evidence="6">
        <text>guanosine(527) in 16S rRNA + S-adenosyl-L-methionine = N(7)-methylguanosine(527) in 16S rRNA + S-adenosyl-L-homocysteine</text>
        <dbReference type="Rhea" id="RHEA:42732"/>
        <dbReference type="Rhea" id="RHEA-COMP:10209"/>
        <dbReference type="Rhea" id="RHEA-COMP:10210"/>
        <dbReference type="ChEBI" id="CHEBI:57856"/>
        <dbReference type="ChEBI" id="CHEBI:59789"/>
        <dbReference type="ChEBI" id="CHEBI:74269"/>
        <dbReference type="ChEBI" id="CHEBI:74480"/>
        <dbReference type="EC" id="2.1.1.170"/>
    </reaction>
</comment>
<evidence type="ECO:0000256" key="5">
    <source>
        <dbReference type="ARBA" id="ARBA00022691"/>
    </source>
</evidence>
<comment type="similarity">
    <text evidence="6">Belongs to the methyltransferase superfamily. RNA methyltransferase RsmG family.</text>
</comment>
<dbReference type="InterPro" id="IPR003682">
    <property type="entry name" value="rRNA_ssu_MeTfrase_G"/>
</dbReference>
<protein>
    <recommendedName>
        <fullName evidence="6">Ribosomal RNA small subunit methyltransferase G</fullName>
        <ecNumber evidence="6">2.1.1.170</ecNumber>
    </recommendedName>
    <alternativeName>
        <fullName evidence="6">16S rRNA 7-methylguanosine methyltransferase</fullName>
        <shortName evidence="6">16S rRNA m7G methyltransferase</shortName>
    </alternativeName>
</protein>
<dbReference type="RefSeq" id="WP_093996836.1">
    <property type="nucleotide sequence ID" value="NZ_FXYD01000004.1"/>
</dbReference>
<evidence type="ECO:0000256" key="4">
    <source>
        <dbReference type="ARBA" id="ARBA00022679"/>
    </source>
</evidence>
<evidence type="ECO:0000256" key="6">
    <source>
        <dbReference type="HAMAP-Rule" id="MF_00074"/>
    </source>
</evidence>
<organism evidence="7 8">
    <name type="scientific">Octadecabacter ascidiaceicola</name>
    <dbReference type="NCBI Taxonomy" id="1655543"/>
    <lineage>
        <taxon>Bacteria</taxon>
        <taxon>Pseudomonadati</taxon>
        <taxon>Pseudomonadota</taxon>
        <taxon>Alphaproteobacteria</taxon>
        <taxon>Rhodobacterales</taxon>
        <taxon>Roseobacteraceae</taxon>
        <taxon>Octadecabacter</taxon>
    </lineage>
</organism>
<dbReference type="PANTHER" id="PTHR31760:SF0">
    <property type="entry name" value="S-ADENOSYL-L-METHIONINE-DEPENDENT METHYLTRANSFERASES SUPERFAMILY PROTEIN"/>
    <property type="match status" value="1"/>
</dbReference>
<dbReference type="SUPFAM" id="SSF53335">
    <property type="entry name" value="S-adenosyl-L-methionine-dependent methyltransferases"/>
    <property type="match status" value="1"/>
</dbReference>
<dbReference type="Gene3D" id="3.40.50.150">
    <property type="entry name" value="Vaccinia Virus protein VP39"/>
    <property type="match status" value="1"/>
</dbReference>
<dbReference type="PIRSF" id="PIRSF003078">
    <property type="entry name" value="GidB"/>
    <property type="match status" value="1"/>
</dbReference>
<evidence type="ECO:0000313" key="8">
    <source>
        <dbReference type="Proteomes" id="UP000203464"/>
    </source>
</evidence>
<keyword evidence="3 6" id="KW-0489">Methyltransferase</keyword>
<evidence type="ECO:0000256" key="3">
    <source>
        <dbReference type="ARBA" id="ARBA00022603"/>
    </source>
</evidence>
<sequence length="206" mass="23363">MTEEELLVGGTSVSRETFQKLEQLSALIIKWTKSINLISPNSIAEIWDRHIVDSAQIYELAPSNWVNWVDLGSGGGLPALVIALLDQERRQITLVESDQRKSLFLNTAKRELDLNLKVVNKRIESTDLKNFDVMSARALAPLPDLLTFAVQYLTPDGTAILPKGARFNEELDQAREDWHFDVTPHPSQTNTDSRILEISRIRRRES</sequence>
<feature type="binding site" evidence="6">
    <location>
        <begin position="123"/>
        <end position="124"/>
    </location>
    <ligand>
        <name>S-adenosyl-L-methionine</name>
        <dbReference type="ChEBI" id="CHEBI:59789"/>
    </ligand>
</feature>
<name>A0A238KFE1_9RHOB</name>
<comment type="subcellular location">
    <subcellularLocation>
        <location evidence="6">Cytoplasm</location>
    </subcellularLocation>
</comment>
<dbReference type="PANTHER" id="PTHR31760">
    <property type="entry name" value="S-ADENOSYL-L-METHIONINE-DEPENDENT METHYLTRANSFERASES SUPERFAMILY PROTEIN"/>
    <property type="match status" value="1"/>
</dbReference>
<feature type="binding site" evidence="6">
    <location>
        <position position="72"/>
    </location>
    <ligand>
        <name>S-adenosyl-L-methionine</name>
        <dbReference type="ChEBI" id="CHEBI:59789"/>
    </ligand>
</feature>
<dbReference type="GO" id="GO:0005829">
    <property type="term" value="C:cytosol"/>
    <property type="evidence" value="ECO:0007669"/>
    <property type="project" value="TreeGrafter"/>
</dbReference>
<dbReference type="Proteomes" id="UP000203464">
    <property type="component" value="Unassembled WGS sequence"/>
</dbReference>
<dbReference type="NCBIfam" id="TIGR00138">
    <property type="entry name" value="rsmG_gidB"/>
    <property type="match status" value="1"/>
</dbReference>
<dbReference type="InterPro" id="IPR029063">
    <property type="entry name" value="SAM-dependent_MTases_sf"/>
</dbReference>
<proteinExistence type="inferred from homology"/>
<dbReference type="HAMAP" id="MF_00074">
    <property type="entry name" value="16SrRNA_methyltr_G"/>
    <property type="match status" value="1"/>
</dbReference>